<dbReference type="InterPro" id="IPR013320">
    <property type="entry name" value="ConA-like_dom_sf"/>
</dbReference>
<dbReference type="OrthoDB" id="202537at2759"/>
<evidence type="ECO:0000256" key="2">
    <source>
        <dbReference type="ARBA" id="ARBA00022801"/>
    </source>
</evidence>
<evidence type="ECO:0000259" key="8">
    <source>
        <dbReference type="Pfam" id="PF08244"/>
    </source>
</evidence>
<dbReference type="InterPro" id="IPR023296">
    <property type="entry name" value="Glyco_hydro_beta-prop_sf"/>
</dbReference>
<reference evidence="9 10" key="1">
    <citation type="journal article" date="2005" name="Nature">
        <title>The genome sequence of the rice blast fungus Magnaporthe grisea.</title>
        <authorList>
            <person name="Dean R.A."/>
            <person name="Talbot N.J."/>
            <person name="Ebbole D.J."/>
            <person name="Farman M.L."/>
            <person name="Mitchell T.K."/>
            <person name="Orbach M.J."/>
            <person name="Thon M."/>
            <person name="Kulkarni R."/>
            <person name="Xu J.R."/>
            <person name="Pan H."/>
            <person name="Read N.D."/>
            <person name="Lee Y.H."/>
            <person name="Carbone I."/>
            <person name="Brown D."/>
            <person name="Oh Y.Y."/>
            <person name="Donofrio N."/>
            <person name="Jeong J.S."/>
            <person name="Soanes D.M."/>
            <person name="Djonovic S."/>
            <person name="Kolomiets E."/>
            <person name="Rehmeyer C."/>
            <person name="Li W."/>
            <person name="Harding M."/>
            <person name="Kim S."/>
            <person name="Lebrun M.H."/>
            <person name="Bohnert H."/>
            <person name="Coughlan S."/>
            <person name="Butler J."/>
            <person name="Calvo S."/>
            <person name="Ma L.J."/>
            <person name="Nicol R."/>
            <person name="Purcell S."/>
            <person name="Nusbaum C."/>
            <person name="Galagan J.E."/>
            <person name="Birren B.W."/>
        </authorList>
    </citation>
    <scope>NUCLEOTIDE SEQUENCE [LARGE SCALE GENOMIC DNA]</scope>
    <source>
        <strain evidence="10">70-15 / ATCC MYA-4617 / FGSC 8958</strain>
    </source>
</reference>
<keyword evidence="2 4" id="KW-0378">Hydrolase</keyword>
<evidence type="ECO:0000256" key="6">
    <source>
        <dbReference type="SAM" id="SignalP"/>
    </source>
</evidence>
<dbReference type="eggNOG" id="KOG0228">
    <property type="taxonomic scope" value="Eukaryota"/>
</dbReference>
<dbReference type="SMART" id="SM00640">
    <property type="entry name" value="Glyco_32"/>
    <property type="match status" value="1"/>
</dbReference>
<dbReference type="Proteomes" id="UP000009058">
    <property type="component" value="Chromosome 3"/>
</dbReference>
<evidence type="ECO:0000256" key="3">
    <source>
        <dbReference type="ARBA" id="ARBA00023295"/>
    </source>
</evidence>
<dbReference type="RefSeq" id="XP_003713073.1">
    <property type="nucleotide sequence ID" value="XM_003713025.1"/>
</dbReference>
<dbReference type="InParanoid" id="G4N1J9"/>
<evidence type="ECO:0000256" key="5">
    <source>
        <dbReference type="SAM" id="MobiDB-lite"/>
    </source>
</evidence>
<comment type="similarity">
    <text evidence="1 4">Belongs to the glycosyl hydrolase 32 family.</text>
</comment>
<dbReference type="STRING" id="242507.G4N1J9"/>
<dbReference type="GO" id="GO:0004575">
    <property type="term" value="F:sucrose alpha-glucosidase activity"/>
    <property type="evidence" value="ECO:0007669"/>
    <property type="project" value="TreeGrafter"/>
</dbReference>
<evidence type="ECO:0000256" key="4">
    <source>
        <dbReference type="RuleBase" id="RU362110"/>
    </source>
</evidence>
<keyword evidence="10" id="KW-1185">Reference proteome</keyword>
<dbReference type="OMA" id="KAWPKRP"/>
<dbReference type="GeneID" id="2683764"/>
<dbReference type="GO" id="GO:0005987">
    <property type="term" value="P:sucrose catabolic process"/>
    <property type="evidence" value="ECO:0007669"/>
    <property type="project" value="TreeGrafter"/>
</dbReference>
<evidence type="ECO:0000313" key="10">
    <source>
        <dbReference type="Proteomes" id="UP000009058"/>
    </source>
</evidence>
<name>G4N1J9_PYRO7</name>
<dbReference type="InterPro" id="IPR013148">
    <property type="entry name" value="Glyco_hydro_32_N"/>
</dbReference>
<gene>
    <name evidence="9" type="ORF">MGG_07837</name>
</gene>
<reference key="2">
    <citation type="submission" date="2011-05" db="EMBL/GenBank/DDBJ databases">
        <title>The Genome Sequence of Magnaporthe oryzae 70-15.</title>
        <authorList>
            <consortium name="The Broad Institute Genome Sequencing Platform"/>
            <person name="Ma L.-J."/>
            <person name="Dead R."/>
            <person name="Young S.K."/>
            <person name="Zeng Q."/>
            <person name="Gargeya S."/>
            <person name="Fitzgerald M."/>
            <person name="Haas B."/>
            <person name="Abouelleil A."/>
            <person name="Alvarado L."/>
            <person name="Arachchi H.M."/>
            <person name="Berlin A."/>
            <person name="Brown A."/>
            <person name="Chapman S.B."/>
            <person name="Chen Z."/>
            <person name="Dunbar C."/>
            <person name="Freedman E."/>
            <person name="Gearin G."/>
            <person name="Gellesch M."/>
            <person name="Goldberg J."/>
            <person name="Griggs A."/>
            <person name="Gujja S."/>
            <person name="Heiman D."/>
            <person name="Howarth C."/>
            <person name="Larson L."/>
            <person name="Lui A."/>
            <person name="MacDonald P.J.P."/>
            <person name="Mehta T."/>
            <person name="Montmayeur A."/>
            <person name="Murphy C."/>
            <person name="Neiman D."/>
            <person name="Pearson M."/>
            <person name="Priest M."/>
            <person name="Roberts A."/>
            <person name="Saif S."/>
            <person name="Shea T."/>
            <person name="Shenoy N."/>
            <person name="Sisk P."/>
            <person name="Stolte C."/>
            <person name="Sykes S."/>
            <person name="Yandava C."/>
            <person name="Wortman J."/>
            <person name="Nusbaum C."/>
            <person name="Birren B."/>
        </authorList>
    </citation>
    <scope>NUCLEOTIDE SEQUENCE</scope>
    <source>
        <strain>70-15</strain>
    </source>
</reference>
<protein>
    <submittedName>
        <fullName evidence="9">Beta-fructofuranosidase</fullName>
    </submittedName>
</protein>
<organism evidence="9 10">
    <name type="scientific">Pyricularia oryzae (strain 70-15 / ATCC MYA-4617 / FGSC 8958)</name>
    <name type="common">Rice blast fungus</name>
    <name type="synonym">Magnaporthe oryzae</name>
    <dbReference type="NCBI Taxonomy" id="242507"/>
    <lineage>
        <taxon>Eukaryota</taxon>
        <taxon>Fungi</taxon>
        <taxon>Dikarya</taxon>
        <taxon>Ascomycota</taxon>
        <taxon>Pezizomycotina</taxon>
        <taxon>Sordariomycetes</taxon>
        <taxon>Sordariomycetidae</taxon>
        <taxon>Magnaporthales</taxon>
        <taxon>Pyriculariaceae</taxon>
        <taxon>Pyricularia</taxon>
    </lineage>
</organism>
<feature type="domain" description="Glycosyl hydrolase family 32 C-terminal" evidence="8">
    <location>
        <begin position="455"/>
        <end position="512"/>
    </location>
</feature>
<dbReference type="CAZy" id="GH32">
    <property type="family name" value="Glycoside Hydrolase Family 32"/>
</dbReference>
<dbReference type="InterPro" id="IPR001362">
    <property type="entry name" value="Glyco_hydro_32"/>
</dbReference>
<dbReference type="VEuPathDB" id="FungiDB:MGG_07837"/>
<dbReference type="Gene3D" id="2.115.10.20">
    <property type="entry name" value="Glycosyl hydrolase domain, family 43"/>
    <property type="match status" value="1"/>
</dbReference>
<evidence type="ECO:0000259" key="7">
    <source>
        <dbReference type="Pfam" id="PF00251"/>
    </source>
</evidence>
<keyword evidence="6" id="KW-0732">Signal</keyword>
<evidence type="ECO:0000256" key="1">
    <source>
        <dbReference type="ARBA" id="ARBA00009902"/>
    </source>
</evidence>
<keyword evidence="3 4" id="KW-0326">Glycosidase</keyword>
<dbReference type="GO" id="GO:0005737">
    <property type="term" value="C:cytoplasm"/>
    <property type="evidence" value="ECO:0007669"/>
    <property type="project" value="TreeGrafter"/>
</dbReference>
<dbReference type="KEGG" id="mgr:MGG_07837"/>
<dbReference type="SUPFAM" id="SSF49899">
    <property type="entry name" value="Concanavalin A-like lectins/glucanases"/>
    <property type="match status" value="1"/>
</dbReference>
<feature type="chain" id="PRO_5003465947" evidence="6">
    <location>
        <begin position="19"/>
        <end position="610"/>
    </location>
</feature>
<dbReference type="Pfam" id="PF00251">
    <property type="entry name" value="Glyco_hydro_32N"/>
    <property type="match status" value="1"/>
</dbReference>
<proteinExistence type="inferred from homology"/>
<evidence type="ECO:0000313" key="9">
    <source>
        <dbReference type="EMBL" id="EHA53266.1"/>
    </source>
</evidence>
<dbReference type="EMBL" id="CM001233">
    <property type="protein sequence ID" value="EHA53266.1"/>
    <property type="molecule type" value="Genomic_DNA"/>
</dbReference>
<dbReference type="PANTHER" id="PTHR42800">
    <property type="entry name" value="EXOINULINASE INUD (AFU_ORTHOLOGUE AFUA_5G00480)"/>
    <property type="match status" value="1"/>
</dbReference>
<feature type="signal peptide" evidence="6">
    <location>
        <begin position="1"/>
        <end position="18"/>
    </location>
</feature>
<dbReference type="InterPro" id="IPR013189">
    <property type="entry name" value="Glyco_hydro_32_C"/>
</dbReference>
<sequence length="610" mass="66582">MQLNFILAVAFSIAGVPAASTYSGNEPRLRQNSAPRPAPVPAPKPKIGGGSSEAPNTGLITQDWLRTQAGNNSLFTRWRPRSHFIAPHGWMNDPCGAVYDPATDLYHLSYQFHPNYVNWGNISWGHAISKNLVHWTDAKDWKDDSSVSLAAGRVHHLPTNWKLPYTPGTEIQALFTSSDGGSTWKEIGPVINSPPTGWNPHYYATFGSGLKGPNVPAKLHGTARPGFLGPRMPLYAAPASNLTDWSFLGALWEPTANSSLGAPDVTGSYGYNFEASGLFNIPIGAKTNDGAWFTVMGSEGGNTLRHTREQWALWNRGAVSSGTNGGVQFKPTSGGAVDWGLAYAHSTWADTRKGNNRRVMWGWANEDPELDMRYHVLKAFGYAGSMTLPTELFVKETQGVRKNHYVDGNEWIAGKGGAYTAQTLGIRPLTEVVETIKKGATQQALNVGLVSTKGGPQKVSSDVGDSFILTATISSIKGTGGIIIAQSPDNSEYTSIVFDTQAKTIGVRRDHSSSVFVNDRFALTSRVYPMRKDSTGLSFFAGEPNPTMKNGMSKAVNPSAVEWKDVKVWKGLDKAWPKRPEDSSSKLRWDTAEQTGNYTWWADMRFQCFN</sequence>
<dbReference type="HOGENOM" id="CLU_013784_3_0_1"/>
<dbReference type="PANTHER" id="PTHR42800:SF3">
    <property type="entry name" value="GLYCOSYL HYDROLASE FAMILY 32 N-TERMINAL DOMAIN-CONTAINING PROTEIN"/>
    <property type="match status" value="1"/>
</dbReference>
<accession>G4N1J9</accession>
<dbReference type="Pfam" id="PF08244">
    <property type="entry name" value="Glyco_hydro_32C"/>
    <property type="match status" value="2"/>
</dbReference>
<dbReference type="SMR" id="G4N1J9"/>
<feature type="domain" description="Glycosyl hydrolase family 32 C-terminal" evidence="8">
    <location>
        <begin position="515"/>
        <end position="543"/>
    </location>
</feature>
<dbReference type="AlphaFoldDB" id="G4N1J9"/>
<dbReference type="CDD" id="cd18621">
    <property type="entry name" value="GH32_XdINV-like"/>
    <property type="match status" value="1"/>
</dbReference>
<dbReference type="SUPFAM" id="SSF75005">
    <property type="entry name" value="Arabinanase/levansucrase/invertase"/>
    <property type="match status" value="1"/>
</dbReference>
<feature type="domain" description="Glycosyl hydrolase family 32 N-terminal" evidence="7">
    <location>
        <begin position="83"/>
        <end position="398"/>
    </location>
</feature>
<dbReference type="Gene3D" id="2.60.120.560">
    <property type="entry name" value="Exo-inulinase, domain 1"/>
    <property type="match status" value="1"/>
</dbReference>
<feature type="region of interest" description="Disordered" evidence="5">
    <location>
        <begin position="22"/>
        <end position="54"/>
    </location>
</feature>